<keyword evidence="3" id="KW-1185">Reference proteome</keyword>
<feature type="region of interest" description="Disordered" evidence="1">
    <location>
        <begin position="1"/>
        <end position="26"/>
    </location>
</feature>
<evidence type="ECO:0000313" key="2">
    <source>
        <dbReference type="EMBL" id="SIQ79649.1"/>
    </source>
</evidence>
<dbReference type="Proteomes" id="UP000186400">
    <property type="component" value="Unassembled WGS sequence"/>
</dbReference>
<accession>A0A1N6VPB4</accession>
<dbReference type="AlphaFoldDB" id="A0A1N6VPB4"/>
<gene>
    <name evidence="2" type="ORF">SAMN05920897_11537</name>
</gene>
<proteinExistence type="predicted"/>
<organism evidence="2 3">
    <name type="scientific">Alkalispirochaeta americana</name>
    <dbReference type="NCBI Taxonomy" id="159291"/>
    <lineage>
        <taxon>Bacteria</taxon>
        <taxon>Pseudomonadati</taxon>
        <taxon>Spirochaetota</taxon>
        <taxon>Spirochaetia</taxon>
        <taxon>Spirochaetales</taxon>
        <taxon>Spirochaetaceae</taxon>
        <taxon>Alkalispirochaeta</taxon>
    </lineage>
</organism>
<name>A0A1N6VPB4_9SPIO</name>
<reference evidence="2 3" key="1">
    <citation type="submission" date="2017-01" db="EMBL/GenBank/DDBJ databases">
        <authorList>
            <person name="Mah S.A."/>
            <person name="Swanson W.J."/>
            <person name="Moy G.W."/>
            <person name="Vacquier V.D."/>
        </authorList>
    </citation>
    <scope>NUCLEOTIDE SEQUENCE [LARGE SCALE GENOMIC DNA]</scope>
    <source>
        <strain evidence="2 3">ASpG1</strain>
    </source>
</reference>
<dbReference type="RefSeq" id="WP_076489433.1">
    <property type="nucleotide sequence ID" value="NZ_FTMS01000015.1"/>
</dbReference>
<sequence length="69" mass="7431">MSKAHRGTPLKQEVANSGRGKCPITGRDGVKLLYEHEIDGAKVKISKMAKATLANQKKRQEKAEAQAGA</sequence>
<dbReference type="OrthoDB" id="2928696at2"/>
<dbReference type="EMBL" id="FTMS01000015">
    <property type="protein sequence ID" value="SIQ79649.1"/>
    <property type="molecule type" value="Genomic_DNA"/>
</dbReference>
<protein>
    <submittedName>
        <fullName evidence="2">Uncharacterized protein</fullName>
    </submittedName>
</protein>
<evidence type="ECO:0000313" key="3">
    <source>
        <dbReference type="Proteomes" id="UP000186400"/>
    </source>
</evidence>
<evidence type="ECO:0000256" key="1">
    <source>
        <dbReference type="SAM" id="MobiDB-lite"/>
    </source>
</evidence>